<sequence length="222" mass="23850">MSDVIITVRGEHETRRPPEQGVVRVSVRTEGPERGAVVERLSALSQPIRDDLTSRKDAGDLAEWSSQRVSIWSNRPWASDGRQLALVHHAAVEFTATFEDFAALSWWVSEISARDGVQIDHVAWQLTPASARETEAATAAQAVQVAVDRATAYAKALGLTTVEAREVADLGLLTRAEAAPAPEMRMMAMRASADAGGGAPAVDLQPEEIVVTAGVEARFAAR</sequence>
<organism evidence="1 2">
    <name type="scientific">Microbacterium awajiense</name>
    <dbReference type="NCBI Taxonomy" id="415214"/>
    <lineage>
        <taxon>Bacteria</taxon>
        <taxon>Bacillati</taxon>
        <taxon>Actinomycetota</taxon>
        <taxon>Actinomycetes</taxon>
        <taxon>Micrococcales</taxon>
        <taxon>Microbacteriaceae</taxon>
        <taxon>Microbacterium</taxon>
    </lineage>
</organism>
<keyword evidence="2" id="KW-1185">Reference proteome</keyword>
<dbReference type="Gene3D" id="3.30.70.2970">
    <property type="entry name" value="Protein of unknown function (DUF541), domain 2"/>
    <property type="match status" value="1"/>
</dbReference>
<accession>A0ABP7A9L7</accession>
<evidence type="ECO:0000313" key="1">
    <source>
        <dbReference type="EMBL" id="GAA3627611.1"/>
    </source>
</evidence>
<dbReference type="RefSeq" id="WP_344736545.1">
    <property type="nucleotide sequence ID" value="NZ_BAAAYU010000001.1"/>
</dbReference>
<dbReference type="EMBL" id="BAAAYU010000001">
    <property type="protein sequence ID" value="GAA3627611.1"/>
    <property type="molecule type" value="Genomic_DNA"/>
</dbReference>
<dbReference type="Pfam" id="PF04402">
    <property type="entry name" value="SIMPL"/>
    <property type="match status" value="1"/>
</dbReference>
<reference evidence="2" key="1">
    <citation type="journal article" date="2019" name="Int. J. Syst. Evol. Microbiol.">
        <title>The Global Catalogue of Microorganisms (GCM) 10K type strain sequencing project: providing services to taxonomists for standard genome sequencing and annotation.</title>
        <authorList>
            <consortium name="The Broad Institute Genomics Platform"/>
            <consortium name="The Broad Institute Genome Sequencing Center for Infectious Disease"/>
            <person name="Wu L."/>
            <person name="Ma J."/>
        </authorList>
    </citation>
    <scope>NUCLEOTIDE SEQUENCE [LARGE SCALE GENOMIC DNA]</scope>
    <source>
        <strain evidence="2">JCM 16544</strain>
    </source>
</reference>
<dbReference type="Gene3D" id="3.30.110.170">
    <property type="entry name" value="Protein of unknown function (DUF541), domain 1"/>
    <property type="match status" value="1"/>
</dbReference>
<protein>
    <submittedName>
        <fullName evidence="1">SIMPL domain-containing protein</fullName>
    </submittedName>
</protein>
<name>A0ABP7A9L7_9MICO</name>
<gene>
    <name evidence="1" type="ORF">GCM10022200_07600</name>
</gene>
<dbReference type="Proteomes" id="UP001501697">
    <property type="component" value="Unassembled WGS sequence"/>
</dbReference>
<evidence type="ECO:0000313" key="2">
    <source>
        <dbReference type="Proteomes" id="UP001501697"/>
    </source>
</evidence>
<dbReference type="InterPro" id="IPR007497">
    <property type="entry name" value="SIMPL/DUF541"/>
</dbReference>
<proteinExistence type="predicted"/>
<comment type="caution">
    <text evidence="1">The sequence shown here is derived from an EMBL/GenBank/DDBJ whole genome shotgun (WGS) entry which is preliminary data.</text>
</comment>